<gene>
    <name evidence="1" type="ORF">CTRU02_215831</name>
</gene>
<evidence type="ECO:0000313" key="2">
    <source>
        <dbReference type="Proteomes" id="UP000805649"/>
    </source>
</evidence>
<reference evidence="1 2" key="1">
    <citation type="journal article" date="2020" name="Phytopathology">
        <title>Genome Sequence Resources of Colletotrichum truncatum, C. plurivorum, C. musicola, and C. sojae: Four Species Pathogenic to Soybean (Glycine max).</title>
        <authorList>
            <person name="Rogerio F."/>
            <person name="Boufleur T.R."/>
            <person name="Ciampi-Guillardi M."/>
            <person name="Sukno S.A."/>
            <person name="Thon M.R."/>
            <person name="Massola Junior N.S."/>
            <person name="Baroncelli R."/>
        </authorList>
    </citation>
    <scope>NUCLEOTIDE SEQUENCE [LARGE SCALE GENOMIC DNA]</scope>
    <source>
        <strain evidence="1 2">CMES1059</strain>
    </source>
</reference>
<comment type="caution">
    <text evidence="1">The sequence shown here is derived from an EMBL/GenBank/DDBJ whole genome shotgun (WGS) entry which is preliminary data.</text>
</comment>
<evidence type="ECO:0000313" key="1">
    <source>
        <dbReference type="EMBL" id="KAL0929221.1"/>
    </source>
</evidence>
<sequence>MAQQALINLPAELITEIFYHLLSPDPKHLRDYQNFRETCKTIAEATSSAFKARFFRIRYVMLEKESLLNLVNISRHHILSQAVEVVELCVDHLIQPKDYMSHEELEICGLKDEYDFFRVRNGEVVLLGDDSWEQIIQTYKDGWQEQTEFFSQRQHMSYLAIALTNLKNCKAIGISDHTRPWGAFKLGRRIGVLPNRFISDFLPNSMVHALVVIRTLFFALIKSRLPIEEIYIEFGDMMEGCTSVIPRMLSLPSSLAKAVKSEITTITKLSLVINPKDSDNHFSQEIRKFFAENDPVQEEKYDWQSDFHSFSSLFPALTDITLFFNYCEEKQQFPGLSESLYIPLLQRLCLEYLDCTRDELLTLLRRHQNTLRRLTLENVKITTQGLDAWSFLIQTLQNEFRLDELEIRGCGIDDCDFNIDFDLPDRLSAHTSEEMNLLQKEILQVEEEESLKGSKHR</sequence>
<dbReference type="Proteomes" id="UP000805649">
    <property type="component" value="Unassembled WGS sequence"/>
</dbReference>
<keyword evidence="2" id="KW-1185">Reference proteome</keyword>
<dbReference type="EMBL" id="VUJX02000022">
    <property type="protein sequence ID" value="KAL0929221.1"/>
    <property type="molecule type" value="Genomic_DNA"/>
</dbReference>
<accession>A0ACC3YB42</accession>
<organism evidence="1 2">
    <name type="scientific">Colletotrichum truncatum</name>
    <name type="common">Anthracnose fungus</name>
    <name type="synonym">Colletotrichum capsici</name>
    <dbReference type="NCBI Taxonomy" id="5467"/>
    <lineage>
        <taxon>Eukaryota</taxon>
        <taxon>Fungi</taxon>
        <taxon>Dikarya</taxon>
        <taxon>Ascomycota</taxon>
        <taxon>Pezizomycotina</taxon>
        <taxon>Sordariomycetes</taxon>
        <taxon>Hypocreomycetidae</taxon>
        <taxon>Glomerellales</taxon>
        <taxon>Glomerellaceae</taxon>
        <taxon>Colletotrichum</taxon>
        <taxon>Colletotrichum truncatum species complex</taxon>
    </lineage>
</organism>
<protein>
    <submittedName>
        <fullName evidence="1">Uncharacterized protein</fullName>
    </submittedName>
</protein>
<name>A0ACC3YB42_COLTU</name>
<proteinExistence type="predicted"/>